<feature type="region of interest" description="Disordered" evidence="1">
    <location>
        <begin position="41"/>
        <end position="70"/>
    </location>
</feature>
<evidence type="ECO:0000313" key="3">
    <source>
        <dbReference type="Proteomes" id="UP001456524"/>
    </source>
</evidence>
<dbReference type="EMBL" id="JBBWUH010000008">
    <property type="protein sequence ID" value="KAK8159280.1"/>
    <property type="molecule type" value="Genomic_DNA"/>
</dbReference>
<sequence>MDGGRSEPKSNTTHTHTPTPCQNCTCRTGQGMHVGGRHAVQQHVPRPRHSLLPVQSTTRGNRPAGPGYARDLTTSRLRQIQWSHLAWPSFVAPSSPLAIPVNKGVHQLHHSRPVVRPPSCFFPRNSGLFSFPHGRILLCLPPLKGIRGSLRVKPGRKKRSFFVDHPRSTRNICILPSGLPADLPQSWLALMPDWGPRHSSLSLPPPWSSSRLAVRAVKRK</sequence>
<protein>
    <submittedName>
        <fullName evidence="2">Uncharacterized protein</fullName>
    </submittedName>
</protein>
<keyword evidence="3" id="KW-1185">Reference proteome</keyword>
<accession>A0ABR1XKK9</accession>
<dbReference type="Proteomes" id="UP001456524">
    <property type="component" value="Unassembled WGS sequence"/>
</dbReference>
<name>A0ABR1XKK9_9PEZI</name>
<proteinExistence type="predicted"/>
<feature type="region of interest" description="Disordered" evidence="1">
    <location>
        <begin position="1"/>
        <end position="21"/>
    </location>
</feature>
<gene>
    <name evidence="2" type="ORF">IWX90DRAFT_295525</name>
</gene>
<organism evidence="2 3">
    <name type="scientific">Phyllosticta citrichinensis</name>
    <dbReference type="NCBI Taxonomy" id="1130410"/>
    <lineage>
        <taxon>Eukaryota</taxon>
        <taxon>Fungi</taxon>
        <taxon>Dikarya</taxon>
        <taxon>Ascomycota</taxon>
        <taxon>Pezizomycotina</taxon>
        <taxon>Dothideomycetes</taxon>
        <taxon>Dothideomycetes incertae sedis</taxon>
        <taxon>Botryosphaeriales</taxon>
        <taxon>Phyllostictaceae</taxon>
        <taxon>Phyllosticta</taxon>
    </lineage>
</organism>
<evidence type="ECO:0000256" key="1">
    <source>
        <dbReference type="SAM" id="MobiDB-lite"/>
    </source>
</evidence>
<evidence type="ECO:0000313" key="2">
    <source>
        <dbReference type="EMBL" id="KAK8159280.1"/>
    </source>
</evidence>
<feature type="compositionally biased region" description="Polar residues" evidence="1">
    <location>
        <begin position="9"/>
        <end position="21"/>
    </location>
</feature>
<comment type="caution">
    <text evidence="2">The sequence shown here is derived from an EMBL/GenBank/DDBJ whole genome shotgun (WGS) entry which is preliminary data.</text>
</comment>
<reference evidence="2 3" key="1">
    <citation type="journal article" date="2022" name="G3 (Bethesda)">
        <title>Enemy or ally: a genomic approach to elucidate the lifestyle of Phyllosticta citrichinaensis.</title>
        <authorList>
            <person name="Buijs V.A."/>
            <person name="Groenewald J.Z."/>
            <person name="Haridas S."/>
            <person name="LaButti K.M."/>
            <person name="Lipzen A."/>
            <person name="Martin F.M."/>
            <person name="Barry K."/>
            <person name="Grigoriev I.V."/>
            <person name="Crous P.W."/>
            <person name="Seidl M.F."/>
        </authorList>
    </citation>
    <scope>NUCLEOTIDE SEQUENCE [LARGE SCALE GENOMIC DNA]</scope>
    <source>
        <strain evidence="2 3">CBS 129764</strain>
    </source>
</reference>